<gene>
    <name evidence="7" type="ORF">XAT740_LOCUS36519</name>
</gene>
<keyword evidence="2" id="KW-0963">Cytoplasm</keyword>
<keyword evidence="8" id="KW-1185">Reference proteome</keyword>
<comment type="subcellular location">
    <subcellularLocation>
        <location evidence="1">Cytoplasm</location>
        <location evidence="1">Cytoskeleton</location>
        <location evidence="1">Cilium axoneme</location>
    </subcellularLocation>
</comment>
<reference evidence="7" key="1">
    <citation type="submission" date="2021-02" db="EMBL/GenBank/DDBJ databases">
        <authorList>
            <person name="Nowell W R."/>
        </authorList>
    </citation>
    <scope>NUCLEOTIDE SEQUENCE</scope>
</reference>
<accession>A0A815P5R4</accession>
<name>A0A815P5R4_ADIRI</name>
<dbReference type="Gene3D" id="1.10.533.10">
    <property type="entry name" value="Death Domain, Fas"/>
    <property type="match status" value="1"/>
</dbReference>
<protein>
    <recommendedName>
        <fullName evidence="6">ZU5 domain-containing protein</fullName>
    </recommendedName>
</protein>
<keyword evidence="3" id="KW-0969">Cilium</keyword>
<dbReference type="InterPro" id="IPR000488">
    <property type="entry name" value="Death_dom"/>
</dbReference>
<dbReference type="InterPro" id="IPR000906">
    <property type="entry name" value="ZU5_dom"/>
</dbReference>
<evidence type="ECO:0000256" key="4">
    <source>
        <dbReference type="ARBA" id="ARBA00023212"/>
    </source>
</evidence>
<dbReference type="GO" id="GO:0035082">
    <property type="term" value="P:axoneme assembly"/>
    <property type="evidence" value="ECO:0007669"/>
    <property type="project" value="TreeGrafter"/>
</dbReference>
<dbReference type="PANTHER" id="PTHR13159:SF0">
    <property type="entry name" value="RADIAL SPOKE HEAD 6 HOMOLOG A"/>
    <property type="match status" value="1"/>
</dbReference>
<feature type="non-terminal residue" evidence="7">
    <location>
        <position position="1"/>
    </location>
</feature>
<dbReference type="GO" id="GO:0007165">
    <property type="term" value="P:signal transduction"/>
    <property type="evidence" value="ECO:0007669"/>
    <property type="project" value="InterPro"/>
</dbReference>
<comment type="caution">
    <text evidence="7">The sequence shown here is derived from an EMBL/GenBank/DDBJ whole genome shotgun (WGS) entry which is preliminary data.</text>
</comment>
<dbReference type="EMBL" id="CAJNOR010003754">
    <property type="protein sequence ID" value="CAF1444669.1"/>
    <property type="molecule type" value="Genomic_DNA"/>
</dbReference>
<dbReference type="Pfam" id="PF04712">
    <property type="entry name" value="Radial_spoke"/>
    <property type="match status" value="1"/>
</dbReference>
<evidence type="ECO:0000256" key="1">
    <source>
        <dbReference type="ARBA" id="ARBA00004430"/>
    </source>
</evidence>
<dbReference type="GO" id="GO:0001534">
    <property type="term" value="C:radial spoke"/>
    <property type="evidence" value="ECO:0007669"/>
    <property type="project" value="InterPro"/>
</dbReference>
<evidence type="ECO:0000256" key="5">
    <source>
        <dbReference type="ARBA" id="ARBA00023273"/>
    </source>
</evidence>
<dbReference type="Pfam" id="PF00531">
    <property type="entry name" value="Death"/>
    <property type="match status" value="1"/>
</dbReference>
<evidence type="ECO:0000259" key="6">
    <source>
        <dbReference type="PROSITE" id="PS51145"/>
    </source>
</evidence>
<dbReference type="InterPro" id="IPR006802">
    <property type="entry name" value="Radial_spoke"/>
</dbReference>
<dbReference type="PROSITE" id="PS51145">
    <property type="entry name" value="ZU5"/>
    <property type="match status" value="1"/>
</dbReference>
<dbReference type="SMART" id="SM00218">
    <property type="entry name" value="ZU5"/>
    <property type="match status" value="1"/>
</dbReference>
<dbReference type="Gene3D" id="2.60.220.30">
    <property type="match status" value="1"/>
</dbReference>
<dbReference type="PANTHER" id="PTHR13159">
    <property type="entry name" value="RADIAL SPOKEHEAD-RELATED"/>
    <property type="match status" value="1"/>
</dbReference>
<organism evidence="7 8">
    <name type="scientific">Adineta ricciae</name>
    <name type="common">Rotifer</name>
    <dbReference type="NCBI Taxonomy" id="249248"/>
    <lineage>
        <taxon>Eukaryota</taxon>
        <taxon>Metazoa</taxon>
        <taxon>Spiralia</taxon>
        <taxon>Gnathifera</taxon>
        <taxon>Rotifera</taxon>
        <taxon>Eurotatoria</taxon>
        <taxon>Bdelloidea</taxon>
        <taxon>Adinetida</taxon>
        <taxon>Adinetidae</taxon>
        <taxon>Adineta</taxon>
    </lineage>
</organism>
<proteinExistence type="predicted"/>
<dbReference type="Proteomes" id="UP000663828">
    <property type="component" value="Unassembled WGS sequence"/>
</dbReference>
<evidence type="ECO:0000256" key="2">
    <source>
        <dbReference type="ARBA" id="ARBA00022490"/>
    </source>
</evidence>
<dbReference type="SMART" id="SM00005">
    <property type="entry name" value="DEATH"/>
    <property type="match status" value="1"/>
</dbReference>
<dbReference type="GO" id="GO:0060294">
    <property type="term" value="P:cilium movement involved in cell motility"/>
    <property type="evidence" value="ECO:0007669"/>
    <property type="project" value="InterPro"/>
</dbReference>
<dbReference type="SUPFAM" id="SSF47986">
    <property type="entry name" value="DEATH domain"/>
    <property type="match status" value="1"/>
</dbReference>
<sequence length="1091" mass="125735">RSNCIPTANTCGGCHIEKNDYPFYYSIQQDTNSTRSCASHNNTISLTNSDVGVERERFHFFNDSPSNFSNQNHLNFVYEKILQTLPAHTDLRYFAVSILNNTGCQLKIPHTGIKLTIPEDAVLLDEDHLIYVALLTAENQMPTLTTNQTRLSPVILIGPSDITLVKPAVLSFEHTAVLDTAWKYNLMFCDDSKHWRCILTYGQENISTPVHLQFAHDQQAFILFENIGAYALIGESILNQQASKYIQMACFYGQSALRLRFFDKTSDAFEHCLNEETAMKSFLCDQPKQFIIHDNQDQICMNVDLELSTMSRINIGYKEIPFASFWTNRIERSCFIFLIPNLQPNQADPDKNCMEQFTIHVDVYQPNIFTSALHTRLLINTHNLQYTSGWDATSMRPHHFPQTSEKPSRLPTVIRQKLCQILDPPTTLGNDWRMFASNLLGISYLQYFATKTSPTEHLLTLWDARQESFVNMINVLNQIGRSDAACVIIAHMNITSAFFILLSTMKFQNVSLSLTNKTSISSISTENYREIMIDPNPSQDADVTLLCYEIRLLQENDTVFVYFFKNTSPNGVWHRMKVRDGDRLVILNGEETLRKTQENVHSILTDKTFSFTFQVVWHPELYIQLEISNRSNTLISHRSDKTLLNNDIYDQVVRILRHHLLYRPNRPYKLVEELYRTNMTDETESFLDVKKQLAILSNPLIVENNTEEILRNMLEIDNFFKIIGVGLNMEREIYWIWVSMKMLAIENPNIQKLRFWGKIFGMRNDYYIVEADFHSFDEIDSNDSEFITYQSMFSAEEETNMTTNKKIPPELAGEGVNEKIIYVSTGIDQPFVQLPLVTPEQIELSRQIQRFFTGDLEAAVLSPSGFPGVEKHLLRAQIQRVSAGTQIAPKDYFRVSIRDESEEEEEESSSEDSNVQNIKFKINDDFKGHTIENLALSSGEYWVHCVPYLYEQGRHIYYSQLDGNAKPKTHVHSFSSLNDDIAIDECHSAWSIGITSTCVPTYAKAFVRSNRWPGAFTVGDRHRFENIYIGWGLKNFNECSQASMINIFPQNEYKFDLIEKDDPTVEEENALFKSSILLSPDDNEEFEDNIE</sequence>
<evidence type="ECO:0000256" key="3">
    <source>
        <dbReference type="ARBA" id="ARBA00023069"/>
    </source>
</evidence>
<evidence type="ECO:0000313" key="8">
    <source>
        <dbReference type="Proteomes" id="UP000663828"/>
    </source>
</evidence>
<dbReference type="Pfam" id="PF00791">
    <property type="entry name" value="ZU5"/>
    <property type="match status" value="1"/>
</dbReference>
<dbReference type="InterPro" id="IPR011029">
    <property type="entry name" value="DEATH-like_dom_sf"/>
</dbReference>
<feature type="domain" description="ZU5" evidence="6">
    <location>
        <begin position="93"/>
        <end position="226"/>
    </location>
</feature>
<keyword evidence="5" id="KW-0966">Cell projection</keyword>
<dbReference type="AlphaFoldDB" id="A0A815P5R4"/>
<evidence type="ECO:0000313" key="7">
    <source>
        <dbReference type="EMBL" id="CAF1444669.1"/>
    </source>
</evidence>
<keyword evidence="4" id="KW-0206">Cytoskeleton</keyword>